<accession>A0AAV2RC00</accession>
<feature type="non-terminal residue" evidence="2">
    <location>
        <position position="1"/>
    </location>
</feature>
<name>A0AAV2RC00_MEGNR</name>
<dbReference type="EMBL" id="CAXKWB010017488">
    <property type="protein sequence ID" value="CAL4119020.1"/>
    <property type="molecule type" value="Genomic_DNA"/>
</dbReference>
<feature type="region of interest" description="Disordered" evidence="1">
    <location>
        <begin position="40"/>
        <end position="71"/>
    </location>
</feature>
<evidence type="ECO:0000313" key="2">
    <source>
        <dbReference type="EMBL" id="CAL4119020.1"/>
    </source>
</evidence>
<evidence type="ECO:0008006" key="4">
    <source>
        <dbReference type="Google" id="ProtNLM"/>
    </source>
</evidence>
<evidence type="ECO:0000256" key="1">
    <source>
        <dbReference type="SAM" id="MobiDB-lite"/>
    </source>
</evidence>
<sequence length="249" mass="28463">DCASMYDDFDTNLAYNTNQLDTRREDRLTLDRLAELTGSDLYGSASNNINGNNGRSSSSSTSTRSRSPEPLLDEERYIVGLRLPEDTYINEVLLQPKRYPRPSSSSRNHESQGTDVATFDLPLPNQPIRSKNEGDITAFSLPIEMGELKDIRVPASRPGHWQQHQHQHQQQPDASNLGSVFVKPRPRKWQQQEVAEEVPRLPAVKRWWGNTYRQPRGQKTRRSQGKHYSCLKTCIQEGKLHPIQCHTLC</sequence>
<dbReference type="AlphaFoldDB" id="A0AAV2RC00"/>
<dbReference type="Proteomes" id="UP001497623">
    <property type="component" value="Unassembled WGS sequence"/>
</dbReference>
<reference evidence="2 3" key="1">
    <citation type="submission" date="2024-05" db="EMBL/GenBank/DDBJ databases">
        <authorList>
            <person name="Wallberg A."/>
        </authorList>
    </citation>
    <scope>NUCLEOTIDE SEQUENCE [LARGE SCALE GENOMIC DNA]</scope>
</reference>
<proteinExistence type="predicted"/>
<comment type="caution">
    <text evidence="2">The sequence shown here is derived from an EMBL/GenBank/DDBJ whole genome shotgun (WGS) entry which is preliminary data.</text>
</comment>
<protein>
    <recommendedName>
        <fullName evidence="4">Neurotrophin-3</fullName>
    </recommendedName>
</protein>
<feature type="region of interest" description="Disordered" evidence="1">
    <location>
        <begin position="94"/>
        <end position="132"/>
    </location>
</feature>
<organism evidence="2 3">
    <name type="scientific">Meganyctiphanes norvegica</name>
    <name type="common">Northern krill</name>
    <name type="synonym">Thysanopoda norvegica</name>
    <dbReference type="NCBI Taxonomy" id="48144"/>
    <lineage>
        <taxon>Eukaryota</taxon>
        <taxon>Metazoa</taxon>
        <taxon>Ecdysozoa</taxon>
        <taxon>Arthropoda</taxon>
        <taxon>Crustacea</taxon>
        <taxon>Multicrustacea</taxon>
        <taxon>Malacostraca</taxon>
        <taxon>Eumalacostraca</taxon>
        <taxon>Eucarida</taxon>
        <taxon>Euphausiacea</taxon>
        <taxon>Euphausiidae</taxon>
        <taxon>Meganyctiphanes</taxon>
    </lineage>
</organism>
<keyword evidence="3" id="KW-1185">Reference proteome</keyword>
<feature type="compositionally biased region" description="Low complexity" evidence="1">
    <location>
        <begin position="43"/>
        <end position="65"/>
    </location>
</feature>
<evidence type="ECO:0000313" key="3">
    <source>
        <dbReference type="Proteomes" id="UP001497623"/>
    </source>
</evidence>
<gene>
    <name evidence="2" type="ORF">MNOR_LOCUS21589</name>
</gene>